<organism evidence="1 2">
    <name type="scientific">Chryseobacterium nakagawai</name>
    <dbReference type="NCBI Taxonomy" id="1241982"/>
    <lineage>
        <taxon>Bacteria</taxon>
        <taxon>Pseudomonadati</taxon>
        <taxon>Bacteroidota</taxon>
        <taxon>Flavobacteriia</taxon>
        <taxon>Flavobacteriales</taxon>
        <taxon>Weeksellaceae</taxon>
        <taxon>Chryseobacterium group</taxon>
        <taxon>Chryseobacterium</taxon>
    </lineage>
</organism>
<sequence length="97" mass="11488">MTISEKIKLFFIQKKVTYDEIGKLYGSSGQTVGNYVNGRREIPTDFLFWLKKNYPEIDFNKLFEENDSHHIVTDKNNIANKDEIKKEIDKILDQFLK</sequence>
<dbReference type="InterPro" id="IPR010982">
    <property type="entry name" value="Lambda_DNA-bd_dom_sf"/>
</dbReference>
<dbReference type="GO" id="GO:0003677">
    <property type="term" value="F:DNA binding"/>
    <property type="evidence" value="ECO:0007669"/>
    <property type="project" value="InterPro"/>
</dbReference>
<dbReference type="CDD" id="cd00093">
    <property type="entry name" value="HTH_XRE"/>
    <property type="match status" value="1"/>
</dbReference>
<dbReference type="EMBL" id="CP033923">
    <property type="protein sequence ID" value="AZA93013.1"/>
    <property type="molecule type" value="Genomic_DNA"/>
</dbReference>
<dbReference type="Gene3D" id="1.10.260.40">
    <property type="entry name" value="lambda repressor-like DNA-binding domains"/>
    <property type="match status" value="1"/>
</dbReference>
<name>A0AAD0YQV8_CHRNA</name>
<keyword evidence="2" id="KW-1185">Reference proteome</keyword>
<protein>
    <submittedName>
        <fullName evidence="1">XRE family transcriptional regulator</fullName>
    </submittedName>
</protein>
<evidence type="ECO:0000313" key="2">
    <source>
        <dbReference type="Proteomes" id="UP000278288"/>
    </source>
</evidence>
<dbReference type="AlphaFoldDB" id="A0AAD0YQV8"/>
<proteinExistence type="predicted"/>
<dbReference type="RefSeq" id="WP_123859700.1">
    <property type="nucleotide sequence ID" value="NZ_CP033923.1"/>
</dbReference>
<gene>
    <name evidence="1" type="ORF">EG343_21625</name>
</gene>
<dbReference type="SUPFAM" id="SSF47413">
    <property type="entry name" value="lambda repressor-like DNA-binding domains"/>
    <property type="match status" value="1"/>
</dbReference>
<dbReference type="KEGG" id="cnk:EG343_21625"/>
<accession>A0AAD0YQV8</accession>
<reference evidence="1 2" key="1">
    <citation type="submission" date="2018-11" db="EMBL/GenBank/DDBJ databases">
        <title>Proposal to divide the Flavobacteriaceae and reorganize its genera based on Amino Acid Identity values calculated from whole genome sequences.</title>
        <authorList>
            <person name="Nicholson A.C."/>
            <person name="Gulvik C.A."/>
            <person name="Whitney A.M."/>
            <person name="Humrighouse B.W."/>
            <person name="Bell M."/>
            <person name="Holmes B."/>
            <person name="Steigerwalt A.G."/>
            <person name="Villarma A."/>
            <person name="Sheth M."/>
            <person name="Batra D."/>
            <person name="Pryor J."/>
            <person name="Bernardet J.-F."/>
            <person name="Hugo C."/>
            <person name="Kampfer P."/>
            <person name="Newman J."/>
            <person name="McQuiston J.R."/>
        </authorList>
    </citation>
    <scope>NUCLEOTIDE SEQUENCE [LARGE SCALE GENOMIC DNA]</scope>
    <source>
        <strain evidence="1 2">G0041</strain>
    </source>
</reference>
<dbReference type="Proteomes" id="UP000278288">
    <property type="component" value="Chromosome"/>
</dbReference>
<dbReference type="InterPro" id="IPR001387">
    <property type="entry name" value="Cro/C1-type_HTH"/>
</dbReference>
<evidence type="ECO:0000313" key="1">
    <source>
        <dbReference type="EMBL" id="AZA93013.1"/>
    </source>
</evidence>